<dbReference type="InterPro" id="IPR001534">
    <property type="entry name" value="Transthyretin-like"/>
</dbReference>
<dbReference type="InterPro" id="IPR038479">
    <property type="entry name" value="Transthyretin-like_sf"/>
</dbReference>
<evidence type="ECO:0000256" key="3">
    <source>
        <dbReference type="ARBA" id="ARBA00022525"/>
    </source>
</evidence>
<keyword evidence="4" id="KW-0732">Signal</keyword>
<keyword evidence="6" id="KW-0472">Membrane</keyword>
<accession>F1LHC8</accession>
<reference evidence="7" key="1">
    <citation type="journal article" date="2011" name="Genome Res.">
        <title>Deep small RNA sequencing from the nematode Ascaris reveals conservation, functional diversification, and novel developmental profiles.</title>
        <authorList>
            <person name="Wang J."/>
            <person name="Czech B."/>
            <person name="Crunk A."/>
            <person name="Wallace A."/>
            <person name="Mitreva M."/>
            <person name="Hannon G.J."/>
            <person name="Davis R.E."/>
        </authorList>
    </citation>
    <scope>NUCLEOTIDE SEQUENCE</scope>
</reference>
<evidence type="ECO:0000256" key="4">
    <source>
        <dbReference type="ARBA" id="ARBA00022729"/>
    </source>
</evidence>
<sequence length="152" mass="16905">MCRCSRPIATYLLCFTKFEMSVKVLLLLCVVVVVTYGKLQTITVKGQLACDNKSVQNVNVELREADTLDPDDSLGSTHSDRKGHFEVSGQEDEVGSIEPYLRITHNCDGGTINPKCTIVDDYRIPKEHINGIYDMGIVSLNIAQEVHKKTCT</sequence>
<evidence type="ECO:0000313" key="7">
    <source>
        <dbReference type="EMBL" id="ADY49532.1"/>
    </source>
</evidence>
<dbReference type="GO" id="GO:0005576">
    <property type="term" value="C:extracellular region"/>
    <property type="evidence" value="ECO:0007669"/>
    <property type="project" value="UniProtKB-SubCell"/>
</dbReference>
<dbReference type="PANTHER" id="PTHR21700:SF30">
    <property type="entry name" value="TRANSTHYRETIN-LIKE FAMILY PROTEIN"/>
    <property type="match status" value="1"/>
</dbReference>
<feature type="region of interest" description="Disordered" evidence="5">
    <location>
        <begin position="69"/>
        <end position="88"/>
    </location>
</feature>
<name>F1LHC8_ASCSU</name>
<evidence type="ECO:0000256" key="2">
    <source>
        <dbReference type="ARBA" id="ARBA00010112"/>
    </source>
</evidence>
<dbReference type="EMBL" id="JI220898">
    <property type="protein sequence ID" value="ADY49532.1"/>
    <property type="molecule type" value="mRNA"/>
</dbReference>
<dbReference type="GO" id="GO:0009986">
    <property type="term" value="C:cell surface"/>
    <property type="evidence" value="ECO:0007669"/>
    <property type="project" value="InterPro"/>
</dbReference>
<dbReference type="Pfam" id="PF01060">
    <property type="entry name" value="TTR-52"/>
    <property type="match status" value="1"/>
</dbReference>
<organism evidence="7">
    <name type="scientific">Ascaris suum</name>
    <name type="common">Pig roundworm</name>
    <name type="synonym">Ascaris lumbricoides</name>
    <dbReference type="NCBI Taxonomy" id="6253"/>
    <lineage>
        <taxon>Eukaryota</taxon>
        <taxon>Metazoa</taxon>
        <taxon>Ecdysozoa</taxon>
        <taxon>Nematoda</taxon>
        <taxon>Chromadorea</taxon>
        <taxon>Rhabditida</taxon>
        <taxon>Spirurina</taxon>
        <taxon>Ascaridomorpha</taxon>
        <taxon>Ascaridoidea</taxon>
        <taxon>Ascarididae</taxon>
        <taxon>Ascaris</taxon>
    </lineage>
</organism>
<feature type="non-terminal residue" evidence="7">
    <location>
        <position position="152"/>
    </location>
</feature>
<dbReference type="Gene3D" id="2.60.40.3330">
    <property type="match status" value="1"/>
</dbReference>
<feature type="transmembrane region" description="Helical" evidence="6">
    <location>
        <begin position="20"/>
        <end position="39"/>
    </location>
</feature>
<evidence type="ECO:0000256" key="5">
    <source>
        <dbReference type="SAM" id="MobiDB-lite"/>
    </source>
</evidence>
<dbReference type="PANTHER" id="PTHR21700">
    <property type="entry name" value="TRANSTHYRETIN-LIKE FAMILY PROTEIN-RELATED"/>
    <property type="match status" value="1"/>
</dbReference>
<proteinExistence type="evidence at transcript level"/>
<evidence type="ECO:0000256" key="6">
    <source>
        <dbReference type="SAM" id="Phobius"/>
    </source>
</evidence>
<dbReference type="AlphaFoldDB" id="F1LHC8"/>
<comment type="similarity">
    <text evidence="2">Belongs to the nematode transthyretin-like family.</text>
</comment>
<keyword evidence="6" id="KW-0812">Transmembrane</keyword>
<keyword evidence="3" id="KW-0964">Secreted</keyword>
<comment type="subcellular location">
    <subcellularLocation>
        <location evidence="1">Secreted</location>
    </subcellularLocation>
</comment>
<keyword evidence="6" id="KW-1133">Transmembrane helix</keyword>
<evidence type="ECO:0000256" key="1">
    <source>
        <dbReference type="ARBA" id="ARBA00004613"/>
    </source>
</evidence>
<protein>
    <submittedName>
        <fullName evidence="7">Transthyretin-like protein 15</fullName>
    </submittedName>
</protein>